<feature type="transmembrane region" description="Helical" evidence="1">
    <location>
        <begin position="67"/>
        <end position="91"/>
    </location>
</feature>
<feature type="transmembrane region" description="Helical" evidence="1">
    <location>
        <begin position="18"/>
        <end position="35"/>
    </location>
</feature>
<evidence type="ECO:0000313" key="2">
    <source>
        <dbReference type="EMBL" id="MSS78204.1"/>
    </source>
</evidence>
<proteinExistence type="predicted"/>
<feature type="transmembrane region" description="Helical" evidence="1">
    <location>
        <begin position="121"/>
        <end position="140"/>
    </location>
</feature>
<dbReference type="RefSeq" id="WP_154541101.1">
    <property type="nucleotide sequence ID" value="NZ_VULQ01000008.1"/>
</dbReference>
<name>A0A6N7VVZ4_9FIRM</name>
<reference evidence="2 3" key="1">
    <citation type="submission" date="2019-08" db="EMBL/GenBank/DDBJ databases">
        <title>In-depth cultivation of the pig gut microbiome towards novel bacterial diversity and tailored functional studies.</title>
        <authorList>
            <person name="Wylensek D."/>
            <person name="Hitch T.C.A."/>
            <person name="Clavel T."/>
        </authorList>
    </citation>
    <scope>NUCLEOTIDE SEQUENCE [LARGE SCALE GENOMIC DNA]</scope>
    <source>
        <strain evidence="2 3">WCA-380-WT-2B</strain>
    </source>
</reference>
<dbReference type="AlphaFoldDB" id="A0A6N7VVZ4"/>
<protein>
    <submittedName>
        <fullName evidence="2">Uncharacterized protein</fullName>
    </submittedName>
</protein>
<gene>
    <name evidence="2" type="ORF">FYJ26_07290</name>
</gene>
<keyword evidence="3" id="KW-1185">Reference proteome</keyword>
<keyword evidence="1" id="KW-0812">Transmembrane</keyword>
<dbReference type="EMBL" id="VULQ01000008">
    <property type="protein sequence ID" value="MSS78204.1"/>
    <property type="molecule type" value="Genomic_DNA"/>
</dbReference>
<dbReference type="Proteomes" id="UP000441925">
    <property type="component" value="Unassembled WGS sequence"/>
</dbReference>
<sequence length="384" mass="45747">MNNLNYDEILNFLNQRNISIILITALVLIVVLLLLTRLFVKLGLFLLVFTFVIDNIIKLIPIDIYEIYPITFITIKILYIVGFIIFLLKVIKNIRKNKAKKEYYEDKNLKLTKKDNPIKRFFRYTGSLPFLLMLILNILINTENNTYQSIITALTSLSFLFMVFTSLFNTYKRIDMKKYNDNRMRFDDLKGFFKKNKKSNKNADRKILKTDKANINKDETIRLDKEEIRKDVENSDKRINTYLNDLEKDLYDIDLFSMINLENTTNISLITLTNLKTGQKKSYESNKAKVVIKEDIEYKVDLEFENYNDYDYGRFIDLLIEYSQNKSKFKFQLDLIPQNMTNSKIVLYDPSNLYELDKKFNRQFQGKTISMNFPKYKINFIQEN</sequence>
<evidence type="ECO:0000313" key="3">
    <source>
        <dbReference type="Proteomes" id="UP000441925"/>
    </source>
</evidence>
<keyword evidence="1" id="KW-1133">Transmembrane helix</keyword>
<feature type="transmembrane region" description="Helical" evidence="1">
    <location>
        <begin position="42"/>
        <end position="61"/>
    </location>
</feature>
<keyword evidence="1" id="KW-0472">Membrane</keyword>
<evidence type="ECO:0000256" key="1">
    <source>
        <dbReference type="SAM" id="Phobius"/>
    </source>
</evidence>
<feature type="transmembrane region" description="Helical" evidence="1">
    <location>
        <begin position="146"/>
        <end position="168"/>
    </location>
</feature>
<organism evidence="2 3">
    <name type="scientific">Anaerococcus porci</name>
    <dbReference type="NCBI Taxonomy" id="2652269"/>
    <lineage>
        <taxon>Bacteria</taxon>
        <taxon>Bacillati</taxon>
        <taxon>Bacillota</taxon>
        <taxon>Tissierellia</taxon>
        <taxon>Tissierellales</taxon>
        <taxon>Peptoniphilaceae</taxon>
        <taxon>Anaerococcus</taxon>
    </lineage>
</organism>
<accession>A0A6N7VVZ4</accession>
<comment type="caution">
    <text evidence="2">The sequence shown here is derived from an EMBL/GenBank/DDBJ whole genome shotgun (WGS) entry which is preliminary data.</text>
</comment>